<dbReference type="GO" id="GO:0004721">
    <property type="term" value="F:phosphoprotein phosphatase activity"/>
    <property type="evidence" value="ECO:0007669"/>
    <property type="project" value="UniProtKB-KW"/>
</dbReference>
<keyword evidence="1" id="KW-0904">Protein phosphatase</keyword>
<dbReference type="AlphaFoldDB" id="A0A8T0IZL9"/>
<dbReference type="EMBL" id="CM026422">
    <property type="protein sequence ID" value="KAG0588422.1"/>
    <property type="molecule type" value="Genomic_DNA"/>
</dbReference>
<proteinExistence type="predicted"/>
<evidence type="ECO:0000256" key="1">
    <source>
        <dbReference type="ARBA" id="ARBA00022912"/>
    </source>
</evidence>
<evidence type="ECO:0000259" key="2">
    <source>
        <dbReference type="PROSITE" id="PS51182"/>
    </source>
</evidence>
<dbReference type="Pfam" id="PF10409">
    <property type="entry name" value="PTEN_C2"/>
    <property type="match status" value="1"/>
</dbReference>
<keyword evidence="1" id="KW-0378">Hydrolase</keyword>
<dbReference type="PROSITE" id="PS51182">
    <property type="entry name" value="C2_TENSIN"/>
    <property type="match status" value="1"/>
</dbReference>
<feature type="domain" description="C2 tensin-type" evidence="2">
    <location>
        <begin position="1"/>
        <end position="81"/>
    </location>
</feature>
<evidence type="ECO:0000313" key="3">
    <source>
        <dbReference type="EMBL" id="KAG0588422.1"/>
    </source>
</evidence>
<accession>A0A8T0IZL9</accession>
<dbReference type="Gene3D" id="2.60.40.1110">
    <property type="match status" value="1"/>
</dbReference>
<reference evidence="3" key="1">
    <citation type="submission" date="2020-06" db="EMBL/GenBank/DDBJ databases">
        <title>WGS assembly of Ceratodon purpureus strain R40.</title>
        <authorList>
            <person name="Carey S.B."/>
            <person name="Jenkins J."/>
            <person name="Shu S."/>
            <person name="Lovell J.T."/>
            <person name="Sreedasyam A."/>
            <person name="Maumus F."/>
            <person name="Tiley G.P."/>
            <person name="Fernandez-Pozo N."/>
            <person name="Barry K."/>
            <person name="Chen C."/>
            <person name="Wang M."/>
            <person name="Lipzen A."/>
            <person name="Daum C."/>
            <person name="Saski C.A."/>
            <person name="Payton A.C."/>
            <person name="Mcbreen J.C."/>
            <person name="Conrad R.E."/>
            <person name="Kollar L.M."/>
            <person name="Olsson S."/>
            <person name="Huttunen S."/>
            <person name="Landis J.B."/>
            <person name="Wickett N.J."/>
            <person name="Johnson M.G."/>
            <person name="Rensing S.A."/>
            <person name="Grimwood J."/>
            <person name="Schmutz J."/>
            <person name="Mcdaniel S.F."/>
        </authorList>
    </citation>
    <scope>NUCLEOTIDE SEQUENCE</scope>
    <source>
        <strain evidence="3">R40</strain>
    </source>
</reference>
<protein>
    <recommendedName>
        <fullName evidence="2">C2 tensin-type domain-containing protein</fullName>
    </recommendedName>
</protein>
<organism evidence="3 4">
    <name type="scientific">Ceratodon purpureus</name>
    <name type="common">Fire moss</name>
    <name type="synonym">Dicranum purpureum</name>
    <dbReference type="NCBI Taxonomy" id="3225"/>
    <lineage>
        <taxon>Eukaryota</taxon>
        <taxon>Viridiplantae</taxon>
        <taxon>Streptophyta</taxon>
        <taxon>Embryophyta</taxon>
        <taxon>Bryophyta</taxon>
        <taxon>Bryophytina</taxon>
        <taxon>Bryopsida</taxon>
        <taxon>Dicranidae</taxon>
        <taxon>Pseudoditrichales</taxon>
        <taxon>Ditrichaceae</taxon>
        <taxon>Ceratodon</taxon>
    </lineage>
</organism>
<dbReference type="SUPFAM" id="SSF49562">
    <property type="entry name" value="C2 domain (Calcium/lipid-binding domain, CaLB)"/>
    <property type="match status" value="1"/>
</dbReference>
<name>A0A8T0IZL9_CERPU</name>
<keyword evidence="4" id="KW-1185">Reference proteome</keyword>
<sequence>MQQKCICYDVQPTWVAGDVKVEFFERKFQRQLSLFYTWFNTIFVDSNQFALASKDKLDRPSSNLDTSFQVFLSCSTYSSMYLQCAS</sequence>
<dbReference type="InterPro" id="IPR035892">
    <property type="entry name" value="C2_domain_sf"/>
</dbReference>
<dbReference type="Proteomes" id="UP000822688">
    <property type="component" value="Chromosome 2"/>
</dbReference>
<dbReference type="InterPro" id="IPR014020">
    <property type="entry name" value="Tensin_C2-dom"/>
</dbReference>
<gene>
    <name evidence="3" type="ORF">KC19_2G241600</name>
</gene>
<comment type="caution">
    <text evidence="3">The sequence shown here is derived from an EMBL/GenBank/DDBJ whole genome shotgun (WGS) entry which is preliminary data.</text>
</comment>
<evidence type="ECO:0000313" key="4">
    <source>
        <dbReference type="Proteomes" id="UP000822688"/>
    </source>
</evidence>